<sequence length="120" mass="14004">MSKKNLFPLVLFGLFLASCAQTSVPANQEVEVEFNERQLDKYMAQYAEQLDLSRRQQRRIAKIEKRYGKQSDKIGTLQFGQKRNLQKEKAEDLLNILTDRQIEKLNQLAGKKGLFRKLTE</sequence>
<proteinExistence type="predicted"/>
<protein>
    <submittedName>
        <fullName evidence="2">Uncharacterized protein</fullName>
    </submittedName>
</protein>
<gene>
    <name evidence="2" type="ORF">GCM10007390_29560</name>
</gene>
<keyword evidence="3" id="KW-1185">Reference proteome</keyword>
<evidence type="ECO:0000313" key="2">
    <source>
        <dbReference type="EMBL" id="GHB73510.1"/>
    </source>
</evidence>
<comment type="caution">
    <text evidence="2">The sequence shown here is derived from an EMBL/GenBank/DDBJ whole genome shotgun (WGS) entry which is preliminary data.</text>
</comment>
<organism evidence="2 3">
    <name type="scientific">Persicitalea jodogahamensis</name>
    <dbReference type="NCBI Taxonomy" id="402147"/>
    <lineage>
        <taxon>Bacteria</taxon>
        <taxon>Pseudomonadati</taxon>
        <taxon>Bacteroidota</taxon>
        <taxon>Cytophagia</taxon>
        <taxon>Cytophagales</taxon>
        <taxon>Spirosomataceae</taxon>
        <taxon>Persicitalea</taxon>
    </lineage>
</organism>
<accession>A0A8J3GAZ5</accession>
<evidence type="ECO:0000313" key="3">
    <source>
        <dbReference type="Proteomes" id="UP000598271"/>
    </source>
</evidence>
<reference evidence="2 3" key="1">
    <citation type="journal article" date="2014" name="Int. J. Syst. Evol. Microbiol.">
        <title>Complete genome sequence of Corynebacterium casei LMG S-19264T (=DSM 44701T), isolated from a smear-ripened cheese.</title>
        <authorList>
            <consortium name="US DOE Joint Genome Institute (JGI-PGF)"/>
            <person name="Walter F."/>
            <person name="Albersmeier A."/>
            <person name="Kalinowski J."/>
            <person name="Ruckert C."/>
        </authorList>
    </citation>
    <scope>NUCLEOTIDE SEQUENCE [LARGE SCALE GENOMIC DNA]</scope>
    <source>
        <strain evidence="2 3">KCTC 12866</strain>
    </source>
</reference>
<dbReference type="PROSITE" id="PS51257">
    <property type="entry name" value="PROKAR_LIPOPROTEIN"/>
    <property type="match status" value="1"/>
</dbReference>
<feature type="chain" id="PRO_5035266829" evidence="1">
    <location>
        <begin position="21"/>
        <end position="120"/>
    </location>
</feature>
<keyword evidence="1" id="KW-0732">Signal</keyword>
<dbReference type="Proteomes" id="UP000598271">
    <property type="component" value="Unassembled WGS sequence"/>
</dbReference>
<dbReference type="AlphaFoldDB" id="A0A8J3GAZ5"/>
<dbReference type="RefSeq" id="WP_189565234.1">
    <property type="nucleotide sequence ID" value="NZ_BMXF01000002.1"/>
</dbReference>
<dbReference type="EMBL" id="BMXF01000002">
    <property type="protein sequence ID" value="GHB73510.1"/>
    <property type="molecule type" value="Genomic_DNA"/>
</dbReference>
<evidence type="ECO:0000256" key="1">
    <source>
        <dbReference type="SAM" id="SignalP"/>
    </source>
</evidence>
<feature type="signal peptide" evidence="1">
    <location>
        <begin position="1"/>
        <end position="20"/>
    </location>
</feature>
<name>A0A8J3GAZ5_9BACT</name>